<protein>
    <submittedName>
        <fullName evidence="1">Uncharacterized protein</fullName>
    </submittedName>
</protein>
<evidence type="ECO:0000313" key="1">
    <source>
        <dbReference type="EMBL" id="WPX74124.1"/>
    </source>
</evidence>
<keyword evidence="2" id="KW-1185">Reference proteome</keyword>
<dbReference type="EMBL" id="CP136422">
    <property type="protein sequence ID" value="WPX74124.1"/>
    <property type="molecule type" value="Genomic_DNA"/>
</dbReference>
<proteinExistence type="predicted"/>
<organism evidence="1 2">
    <name type="scientific">Blautia producta</name>
    <dbReference type="NCBI Taxonomy" id="33035"/>
    <lineage>
        <taxon>Bacteria</taxon>
        <taxon>Bacillati</taxon>
        <taxon>Bacillota</taxon>
        <taxon>Clostridia</taxon>
        <taxon>Lachnospirales</taxon>
        <taxon>Lachnospiraceae</taxon>
        <taxon>Blautia</taxon>
    </lineage>
</organism>
<gene>
    <name evidence="1" type="ORF">BLCOC_24800</name>
</gene>
<sequence>MYKYPLLHINIYADALNMIFNAPAFLKRVTAYEIKIRF</sequence>
<accession>A0ABZ0UA84</accession>
<dbReference type="Proteomes" id="UP001325248">
    <property type="component" value="Chromosome"/>
</dbReference>
<evidence type="ECO:0000313" key="2">
    <source>
        <dbReference type="Proteomes" id="UP001325248"/>
    </source>
</evidence>
<name>A0ABZ0UA84_9FIRM</name>
<reference evidence="1" key="1">
    <citation type="submission" date="2023-10" db="EMBL/GenBank/DDBJ databases">
        <title>Genome sequence of Blautia coccoides DSM 935.</title>
        <authorList>
            <person name="Boeer T."/>
            <person name="Bengelsdorf F.R."/>
            <person name="Daniel R."/>
            <person name="Poehlein A."/>
        </authorList>
    </citation>
    <scope>NUCLEOTIDE SEQUENCE [LARGE SCALE GENOMIC DNA]</scope>
    <source>
        <strain evidence="1">DSM 935</strain>
    </source>
</reference>